<organism evidence="1 2">
    <name type="scientific">Solanum tuberosum</name>
    <name type="common">Potato</name>
    <dbReference type="NCBI Taxonomy" id="4113"/>
    <lineage>
        <taxon>Eukaryota</taxon>
        <taxon>Viridiplantae</taxon>
        <taxon>Streptophyta</taxon>
        <taxon>Embryophyta</taxon>
        <taxon>Tracheophyta</taxon>
        <taxon>Spermatophyta</taxon>
        <taxon>Magnoliopsida</taxon>
        <taxon>eudicotyledons</taxon>
        <taxon>Gunneridae</taxon>
        <taxon>Pentapetalae</taxon>
        <taxon>asterids</taxon>
        <taxon>lamiids</taxon>
        <taxon>Solanales</taxon>
        <taxon>Solanaceae</taxon>
        <taxon>Solanoideae</taxon>
        <taxon>Solaneae</taxon>
        <taxon>Solanum</taxon>
    </lineage>
</organism>
<evidence type="ECO:0000313" key="1">
    <source>
        <dbReference type="EnsemblPlants" id="PGSC0003DMT400020759"/>
    </source>
</evidence>
<proteinExistence type="predicted"/>
<accession>M1AE14</accession>
<protein>
    <submittedName>
        <fullName evidence="1">Uncharacterized protein</fullName>
    </submittedName>
</protein>
<dbReference type="HOGENOM" id="CLU_2982873_0_0_1"/>
<name>M1AE14_SOLTU</name>
<evidence type="ECO:0000313" key="2">
    <source>
        <dbReference type="Proteomes" id="UP000011115"/>
    </source>
</evidence>
<dbReference type="Gramene" id="PGSC0003DMT400020759">
    <property type="protein sequence ID" value="PGSC0003DMT400020759"/>
    <property type="gene ID" value="PGSC0003DMG401008032"/>
</dbReference>
<reference evidence="2" key="1">
    <citation type="journal article" date="2011" name="Nature">
        <title>Genome sequence and analysis of the tuber crop potato.</title>
        <authorList>
            <consortium name="The Potato Genome Sequencing Consortium"/>
        </authorList>
    </citation>
    <scope>NUCLEOTIDE SEQUENCE [LARGE SCALE GENOMIC DNA]</scope>
    <source>
        <strain evidence="2">cv. DM1-3 516 R44</strain>
    </source>
</reference>
<sequence>MGWLHVNSSSAPLKKYRERLQVQNVENGEKLLHSHRFQVEFAGKFHWKRHSLTCIRWT</sequence>
<keyword evidence="2" id="KW-1185">Reference proteome</keyword>
<dbReference type="InParanoid" id="M1AE14"/>
<reference evidence="1" key="2">
    <citation type="submission" date="2015-06" db="UniProtKB">
        <authorList>
            <consortium name="EnsemblPlants"/>
        </authorList>
    </citation>
    <scope>IDENTIFICATION</scope>
    <source>
        <strain evidence="1">DM1-3 516 R44</strain>
    </source>
</reference>
<dbReference type="PaxDb" id="4113-PGSC0003DMT400020759"/>
<dbReference type="AlphaFoldDB" id="M1AE14"/>
<dbReference type="Proteomes" id="UP000011115">
    <property type="component" value="Unassembled WGS sequence"/>
</dbReference>
<dbReference type="EnsemblPlants" id="PGSC0003DMT400020759">
    <property type="protein sequence ID" value="PGSC0003DMT400020759"/>
    <property type="gene ID" value="PGSC0003DMG401008032"/>
</dbReference>